<dbReference type="EMBL" id="AP028912">
    <property type="protein sequence ID" value="BES93024.1"/>
    <property type="molecule type" value="Genomic_DNA"/>
</dbReference>
<feature type="region of interest" description="Disordered" evidence="1">
    <location>
        <begin position="82"/>
        <end position="101"/>
    </location>
</feature>
<sequence>MFHLVRVIPPRLFGLSISFLLSFYERRNMKGTRKNEIVEREESQNCRAEIFPVPLRPENQVDSRVHYRVQPEPKLILSLDGEILPKKRSSSRRGDRRKTGDEAFDGMRWRSVMTDAGYVSAILGIEPQQDAVILTIW</sequence>
<evidence type="ECO:0000256" key="1">
    <source>
        <dbReference type="SAM" id="MobiDB-lite"/>
    </source>
</evidence>
<dbReference type="Proteomes" id="UP001307889">
    <property type="component" value="Chromosome 4"/>
</dbReference>
<accession>A0ABN7ALD2</accession>
<name>A0ABN7ALD2_9HEMI</name>
<reference evidence="2 3" key="1">
    <citation type="submission" date="2023-09" db="EMBL/GenBank/DDBJ databases">
        <title>Nesidiocoris tenuis whole genome shotgun sequence.</title>
        <authorList>
            <person name="Shibata T."/>
            <person name="Shimoda M."/>
            <person name="Kobayashi T."/>
            <person name="Uehara T."/>
        </authorList>
    </citation>
    <scope>NUCLEOTIDE SEQUENCE [LARGE SCALE GENOMIC DNA]</scope>
    <source>
        <strain evidence="2 3">Japan</strain>
    </source>
</reference>
<feature type="compositionally biased region" description="Basic residues" evidence="1">
    <location>
        <begin position="86"/>
        <end position="96"/>
    </location>
</feature>
<organism evidence="2 3">
    <name type="scientific">Nesidiocoris tenuis</name>
    <dbReference type="NCBI Taxonomy" id="355587"/>
    <lineage>
        <taxon>Eukaryota</taxon>
        <taxon>Metazoa</taxon>
        <taxon>Ecdysozoa</taxon>
        <taxon>Arthropoda</taxon>
        <taxon>Hexapoda</taxon>
        <taxon>Insecta</taxon>
        <taxon>Pterygota</taxon>
        <taxon>Neoptera</taxon>
        <taxon>Paraneoptera</taxon>
        <taxon>Hemiptera</taxon>
        <taxon>Heteroptera</taxon>
        <taxon>Panheteroptera</taxon>
        <taxon>Cimicomorpha</taxon>
        <taxon>Miridae</taxon>
        <taxon>Dicyphina</taxon>
        <taxon>Nesidiocoris</taxon>
    </lineage>
</organism>
<evidence type="ECO:0000313" key="3">
    <source>
        <dbReference type="Proteomes" id="UP001307889"/>
    </source>
</evidence>
<protein>
    <submittedName>
        <fullName evidence="2">Uncharacterized protein</fullName>
    </submittedName>
</protein>
<evidence type="ECO:0000313" key="2">
    <source>
        <dbReference type="EMBL" id="BES93024.1"/>
    </source>
</evidence>
<keyword evidence="3" id="KW-1185">Reference proteome</keyword>
<gene>
    <name evidence="2" type="ORF">NTJ_05833</name>
</gene>
<proteinExistence type="predicted"/>